<dbReference type="Gene3D" id="1.10.730.10">
    <property type="entry name" value="Isoleucyl-tRNA Synthetase, Domain 1"/>
    <property type="match status" value="1"/>
</dbReference>
<dbReference type="Pfam" id="PF09334">
    <property type="entry name" value="tRNA-synt_1g"/>
    <property type="match status" value="1"/>
</dbReference>
<feature type="domain" description="Leucyl-tRNA synthetase editing" evidence="14">
    <location>
        <begin position="223"/>
        <end position="402"/>
    </location>
</feature>
<dbReference type="InterPro" id="IPR001412">
    <property type="entry name" value="aa-tRNA-synth_I_CS"/>
</dbReference>
<dbReference type="Proteomes" id="UP000487649">
    <property type="component" value="Unassembled WGS sequence"/>
</dbReference>
<dbReference type="InterPro" id="IPR009080">
    <property type="entry name" value="tRNAsynth_Ia_anticodon-bd"/>
</dbReference>
<feature type="short sequence motif" description="'KMSKS' region" evidence="9">
    <location>
        <begin position="583"/>
        <end position="587"/>
    </location>
</feature>
<evidence type="ECO:0000259" key="12">
    <source>
        <dbReference type="Pfam" id="PF08264"/>
    </source>
</evidence>
<dbReference type="FunFam" id="3.40.50.620:FF:000056">
    <property type="entry name" value="Leucine--tRNA ligase"/>
    <property type="match status" value="1"/>
</dbReference>
<dbReference type="InterPro" id="IPR013155">
    <property type="entry name" value="M/V/L/I-tRNA-synth_anticd-bd"/>
</dbReference>
<feature type="domain" description="Aminoacyl-tRNA synthetase class Ia" evidence="11">
    <location>
        <begin position="413"/>
        <end position="619"/>
    </location>
</feature>
<evidence type="ECO:0000256" key="8">
    <source>
        <dbReference type="ARBA" id="ARBA00047469"/>
    </source>
</evidence>
<evidence type="ECO:0000259" key="11">
    <source>
        <dbReference type="Pfam" id="PF00133"/>
    </source>
</evidence>
<dbReference type="FunFam" id="1.10.730.10:FF:000011">
    <property type="entry name" value="Leucine--tRNA ligase chloroplastic/mitochondrial"/>
    <property type="match status" value="1"/>
</dbReference>
<dbReference type="GO" id="GO:0002161">
    <property type="term" value="F:aminoacyl-tRNA deacylase activity"/>
    <property type="evidence" value="ECO:0007669"/>
    <property type="project" value="InterPro"/>
</dbReference>
<dbReference type="Gene3D" id="3.40.50.620">
    <property type="entry name" value="HUPs"/>
    <property type="match status" value="2"/>
</dbReference>
<name>A0A9X5APC6_9FIRM</name>
<protein>
    <recommendedName>
        <fullName evidence="9">Leucine--tRNA ligase</fullName>
        <ecNumber evidence="9">6.1.1.4</ecNumber>
    </recommendedName>
    <alternativeName>
        <fullName evidence="9">Leucyl-tRNA synthetase</fullName>
        <shortName evidence="9">LeuRS</shortName>
    </alternativeName>
</protein>
<keyword evidence="5 9" id="KW-0067">ATP-binding</keyword>
<gene>
    <name evidence="9" type="primary">leuS</name>
    <name evidence="15" type="ORF">GMA92_13020</name>
</gene>
<dbReference type="GO" id="GO:0005829">
    <property type="term" value="C:cytosol"/>
    <property type="evidence" value="ECO:0007669"/>
    <property type="project" value="TreeGrafter"/>
</dbReference>
<dbReference type="PANTHER" id="PTHR43740:SF2">
    <property type="entry name" value="LEUCINE--TRNA LIGASE, MITOCHONDRIAL"/>
    <property type="match status" value="1"/>
</dbReference>
<dbReference type="GeneID" id="60057532"/>
<comment type="caution">
    <text evidence="9">Lacks conserved residue(s) required for the propagation of feature annotation.</text>
</comment>
<dbReference type="AlphaFoldDB" id="A0A9X5APC6"/>
<keyword evidence="7 9" id="KW-0030">Aminoacyl-tRNA synthetase</keyword>
<dbReference type="EC" id="6.1.1.4" evidence="9"/>
<dbReference type="RefSeq" id="WP_006783417.1">
    <property type="nucleotide sequence ID" value="NZ_CABJBH010000012.1"/>
</dbReference>
<evidence type="ECO:0000256" key="6">
    <source>
        <dbReference type="ARBA" id="ARBA00022917"/>
    </source>
</evidence>
<dbReference type="Pfam" id="PF13603">
    <property type="entry name" value="tRNA-synt_1_2"/>
    <property type="match status" value="1"/>
</dbReference>
<evidence type="ECO:0000256" key="1">
    <source>
        <dbReference type="ARBA" id="ARBA00005594"/>
    </source>
</evidence>
<dbReference type="CDD" id="cd00812">
    <property type="entry name" value="LeuRS_core"/>
    <property type="match status" value="1"/>
</dbReference>
<dbReference type="InterPro" id="IPR002302">
    <property type="entry name" value="Leu-tRNA-ligase"/>
</dbReference>
<dbReference type="InterPro" id="IPR014729">
    <property type="entry name" value="Rossmann-like_a/b/a_fold"/>
</dbReference>
<dbReference type="InterPro" id="IPR002300">
    <property type="entry name" value="aa-tRNA-synth_Ia"/>
</dbReference>
<evidence type="ECO:0000313" key="16">
    <source>
        <dbReference type="Proteomes" id="UP000487649"/>
    </source>
</evidence>
<dbReference type="PRINTS" id="PR00985">
    <property type="entry name" value="TRNASYNTHLEU"/>
</dbReference>
<keyword evidence="2 9" id="KW-0963">Cytoplasm</keyword>
<evidence type="ECO:0000256" key="9">
    <source>
        <dbReference type="HAMAP-Rule" id="MF_00049"/>
    </source>
</evidence>
<evidence type="ECO:0000256" key="10">
    <source>
        <dbReference type="RuleBase" id="RU363035"/>
    </source>
</evidence>
<evidence type="ECO:0000313" key="15">
    <source>
        <dbReference type="EMBL" id="MTK22333.1"/>
    </source>
</evidence>
<dbReference type="SUPFAM" id="SSF47323">
    <property type="entry name" value="Anticodon-binding domain of a subclass of class I aminoacyl-tRNA synthetases"/>
    <property type="match status" value="1"/>
</dbReference>
<reference evidence="15 16" key="1">
    <citation type="journal article" date="2019" name="Nat. Med.">
        <title>A library of human gut bacterial isolates paired with longitudinal multiomics data enables mechanistic microbiome research.</title>
        <authorList>
            <person name="Poyet M."/>
            <person name="Groussin M."/>
            <person name="Gibbons S.M."/>
            <person name="Avila-Pacheco J."/>
            <person name="Jiang X."/>
            <person name="Kearney S.M."/>
            <person name="Perrotta A.R."/>
            <person name="Berdy B."/>
            <person name="Zhao S."/>
            <person name="Lieberman T.D."/>
            <person name="Swanson P.K."/>
            <person name="Smith M."/>
            <person name="Roesemann S."/>
            <person name="Alexander J.E."/>
            <person name="Rich S.A."/>
            <person name="Livny J."/>
            <person name="Vlamakis H."/>
            <person name="Clish C."/>
            <person name="Bullock K."/>
            <person name="Deik A."/>
            <person name="Scott J."/>
            <person name="Pierce K.A."/>
            <person name="Xavier R.J."/>
            <person name="Alm E.J."/>
        </authorList>
    </citation>
    <scope>NUCLEOTIDE SEQUENCE [LARGE SCALE GENOMIC DNA]</scope>
    <source>
        <strain evidence="15 16">BIOML-A198</strain>
    </source>
</reference>
<evidence type="ECO:0000256" key="4">
    <source>
        <dbReference type="ARBA" id="ARBA00022741"/>
    </source>
</evidence>
<dbReference type="Gene3D" id="3.10.20.590">
    <property type="match status" value="1"/>
</dbReference>
<feature type="domain" description="Methionyl/Leucyl tRNA synthetase" evidence="13">
    <location>
        <begin position="39"/>
        <end position="170"/>
    </location>
</feature>
<evidence type="ECO:0000259" key="13">
    <source>
        <dbReference type="Pfam" id="PF09334"/>
    </source>
</evidence>
<feature type="binding site" evidence="9">
    <location>
        <position position="586"/>
    </location>
    <ligand>
        <name>ATP</name>
        <dbReference type="ChEBI" id="CHEBI:30616"/>
    </ligand>
</feature>
<dbReference type="FunFam" id="3.40.50.620:FF:000077">
    <property type="entry name" value="Leucine--tRNA ligase"/>
    <property type="match status" value="1"/>
</dbReference>
<evidence type="ECO:0000256" key="7">
    <source>
        <dbReference type="ARBA" id="ARBA00023146"/>
    </source>
</evidence>
<comment type="catalytic activity">
    <reaction evidence="8 9">
        <text>tRNA(Leu) + L-leucine + ATP = L-leucyl-tRNA(Leu) + AMP + diphosphate</text>
        <dbReference type="Rhea" id="RHEA:11688"/>
        <dbReference type="Rhea" id="RHEA-COMP:9613"/>
        <dbReference type="Rhea" id="RHEA-COMP:9622"/>
        <dbReference type="ChEBI" id="CHEBI:30616"/>
        <dbReference type="ChEBI" id="CHEBI:33019"/>
        <dbReference type="ChEBI" id="CHEBI:57427"/>
        <dbReference type="ChEBI" id="CHEBI:78442"/>
        <dbReference type="ChEBI" id="CHEBI:78494"/>
        <dbReference type="ChEBI" id="CHEBI:456215"/>
        <dbReference type="EC" id="6.1.1.4"/>
    </reaction>
</comment>
<evidence type="ECO:0000256" key="2">
    <source>
        <dbReference type="ARBA" id="ARBA00022490"/>
    </source>
</evidence>
<feature type="domain" description="Methionyl/Valyl/Leucyl/Isoleucyl-tRNA synthetase anticodon-binding" evidence="12">
    <location>
        <begin position="662"/>
        <end position="773"/>
    </location>
</feature>
<keyword evidence="4 9" id="KW-0547">Nucleotide-binding</keyword>
<accession>A0A9X5APC6</accession>
<dbReference type="NCBIfam" id="TIGR00396">
    <property type="entry name" value="leuS_bact"/>
    <property type="match status" value="1"/>
</dbReference>
<comment type="subcellular location">
    <subcellularLocation>
        <location evidence="9">Cytoplasm</location>
    </subcellularLocation>
</comment>
<dbReference type="SUPFAM" id="SSF50677">
    <property type="entry name" value="ValRS/IleRS/LeuRS editing domain"/>
    <property type="match status" value="1"/>
</dbReference>
<dbReference type="InterPro" id="IPR015413">
    <property type="entry name" value="Methionyl/Leucyl_tRNA_Synth"/>
</dbReference>
<dbReference type="Pfam" id="PF08264">
    <property type="entry name" value="Anticodon_1"/>
    <property type="match status" value="1"/>
</dbReference>
<dbReference type="EMBL" id="WMQE01000035">
    <property type="protein sequence ID" value="MTK22333.1"/>
    <property type="molecule type" value="Genomic_DNA"/>
</dbReference>
<comment type="similarity">
    <text evidence="1 9 10">Belongs to the class-I aminoacyl-tRNA synthetase family.</text>
</comment>
<dbReference type="GO" id="GO:0006429">
    <property type="term" value="P:leucyl-tRNA aminoacylation"/>
    <property type="evidence" value="ECO:0007669"/>
    <property type="project" value="UniProtKB-UniRule"/>
</dbReference>
<dbReference type="GO" id="GO:0005524">
    <property type="term" value="F:ATP binding"/>
    <property type="evidence" value="ECO:0007669"/>
    <property type="project" value="UniProtKB-UniRule"/>
</dbReference>
<evidence type="ECO:0000256" key="5">
    <source>
        <dbReference type="ARBA" id="ARBA00022840"/>
    </source>
</evidence>
<proteinExistence type="inferred from homology"/>
<sequence length="811" mass="92398">MAFEHKQIEKKWQNYWLENKTFKTSEDKSKPKFYALDMFPYPSGAGLHVGHPEGYTATDIVSRMKRMQGYRVLHPMGWDAFGLPAEQYALNTGNDPREFTDININTFRNQIQSLGFSYDWDKELNTTDPKYYKWTQWIFTQLYNMGLAEIKDIEVNWCEGLGTVLANEEVLNVDGKMVSERGEHPVIKKPMKQWVLKITHYAERLLEDLDGLDWTESIKDMQRNWIGKSEGALINFKIEGHEESFDVFTTRPDTVFGVTYVVLAPEHPLVSVITSDECRASVEAYQEASKAKSDLERTELNKEKSGVATGAYAIHPITGDLVPIWIGDYVLASYGTGAVMAVPAHDERDFEFAKKYDLPMKAVLEGDMTEGAFTGDAAHINSDFINGMNNTDAKAAVINWLEENQKGSRKVNYKLRDWLFSRQRYWGEPFPVIMWEDGTMSVLEADQLPLELPVMDNIKPSGTGESPLANAKGWLEVVREDGVKGRRETNTMPQWAGSCWYYIGYILKQENDYVGLNTEEAKQLLKEWLPVDLYIGGAEHAVLHLLYARFWHKVLYDLGIVETKEPFQRLFNQGMILGENNEKMSKSKGNVVNPDDIVESHGADTLRLYEMFMGPLDAAIAWSTEGLDGSRRFLDRVWRLFVTPEHTLAEKVVAENDGKLDKVYNETVKKVTEDYEKLSFNTAIAQMMIFINESYKATSIPREYVEGFVKLLNPIAPHMTEEIWSVLGHEETMTYEAWPTYDEAKLVSDTITIIAQVNGKLRGRIEVPATISKEEMQEVAMANENVQNFISGKEIVKVIAVPGKLVNIVVK</sequence>
<dbReference type="CDD" id="cd07958">
    <property type="entry name" value="Anticodon_Ia_Leu_BEm"/>
    <property type="match status" value="1"/>
</dbReference>
<keyword evidence="6 9" id="KW-0648">Protein biosynthesis</keyword>
<dbReference type="PANTHER" id="PTHR43740">
    <property type="entry name" value="LEUCYL-TRNA SYNTHETASE"/>
    <property type="match status" value="1"/>
</dbReference>
<dbReference type="SUPFAM" id="SSF52374">
    <property type="entry name" value="Nucleotidylyl transferase"/>
    <property type="match status" value="1"/>
</dbReference>
<evidence type="ECO:0000259" key="14">
    <source>
        <dbReference type="Pfam" id="PF13603"/>
    </source>
</evidence>
<dbReference type="PROSITE" id="PS00178">
    <property type="entry name" value="AA_TRNA_LIGASE_I"/>
    <property type="match status" value="1"/>
</dbReference>
<dbReference type="InterPro" id="IPR025709">
    <property type="entry name" value="Leu_tRNA-synth_edit"/>
</dbReference>
<dbReference type="Pfam" id="PF00133">
    <property type="entry name" value="tRNA-synt_1"/>
    <property type="match status" value="1"/>
</dbReference>
<keyword evidence="3 9" id="KW-0436">Ligase</keyword>
<evidence type="ECO:0000256" key="3">
    <source>
        <dbReference type="ARBA" id="ARBA00022598"/>
    </source>
</evidence>
<comment type="caution">
    <text evidence="15">The sequence shown here is derived from an EMBL/GenBank/DDBJ whole genome shotgun (WGS) entry which is preliminary data.</text>
</comment>
<dbReference type="InterPro" id="IPR009008">
    <property type="entry name" value="Val/Leu/Ile-tRNA-synth_edit"/>
</dbReference>
<dbReference type="GO" id="GO:0004823">
    <property type="term" value="F:leucine-tRNA ligase activity"/>
    <property type="evidence" value="ECO:0007669"/>
    <property type="project" value="UniProtKB-UniRule"/>
</dbReference>
<dbReference type="HAMAP" id="MF_00049_B">
    <property type="entry name" value="Leu_tRNA_synth_B"/>
    <property type="match status" value="1"/>
</dbReference>
<organism evidence="15 16">
    <name type="scientific">Turicibacter sanguinis</name>
    <dbReference type="NCBI Taxonomy" id="154288"/>
    <lineage>
        <taxon>Bacteria</taxon>
        <taxon>Bacillati</taxon>
        <taxon>Bacillota</taxon>
        <taxon>Erysipelotrichia</taxon>
        <taxon>Erysipelotrichales</taxon>
        <taxon>Turicibacteraceae</taxon>
        <taxon>Turicibacter</taxon>
    </lineage>
</organism>
<dbReference type="FunFam" id="3.10.20.590:FF:000001">
    <property type="entry name" value="Leucine--tRNA ligase"/>
    <property type="match status" value="1"/>
</dbReference>